<dbReference type="PANTHER" id="PTHR12515">
    <property type="entry name" value="STERILE ALPHA MOTIF DOMAIN CONTAINING PROTEIN 4-RELATED"/>
    <property type="match status" value="1"/>
</dbReference>
<evidence type="ECO:0000256" key="3">
    <source>
        <dbReference type="SAM" id="MobiDB-lite"/>
    </source>
</evidence>
<feature type="region of interest" description="Disordered" evidence="3">
    <location>
        <begin position="128"/>
        <end position="173"/>
    </location>
</feature>
<dbReference type="Proteomes" id="UP000789342">
    <property type="component" value="Unassembled WGS sequence"/>
</dbReference>
<proteinExistence type="predicted"/>
<dbReference type="EMBL" id="CAJVPV010004326">
    <property type="protein sequence ID" value="CAG8571305.1"/>
    <property type="molecule type" value="Genomic_DNA"/>
</dbReference>
<keyword evidence="5" id="KW-1185">Reference proteome</keyword>
<dbReference type="Gene3D" id="3.10.20.90">
    <property type="entry name" value="Phosphatidylinositol 3-kinase Catalytic Subunit, Chain A, domain 1"/>
    <property type="match status" value="1"/>
</dbReference>
<dbReference type="SUPFAM" id="SSF54277">
    <property type="entry name" value="CAD &amp; PB1 domains"/>
    <property type="match status" value="1"/>
</dbReference>
<dbReference type="Gene3D" id="1.10.150.50">
    <property type="entry name" value="Transcription Factor, Ets-1"/>
    <property type="match status" value="1"/>
</dbReference>
<dbReference type="SUPFAM" id="SSF47769">
    <property type="entry name" value="SAM/Pointed domain"/>
    <property type="match status" value="1"/>
</dbReference>
<reference evidence="4" key="1">
    <citation type="submission" date="2021-06" db="EMBL/GenBank/DDBJ databases">
        <authorList>
            <person name="Kallberg Y."/>
            <person name="Tangrot J."/>
            <person name="Rosling A."/>
        </authorList>
    </citation>
    <scope>NUCLEOTIDE SEQUENCE</scope>
    <source>
        <strain evidence="4">CL551</strain>
    </source>
</reference>
<accession>A0A9N9BMN5</accession>
<dbReference type="OrthoDB" id="2359582at2759"/>
<comment type="caution">
    <text evidence="4">The sequence shown here is derived from an EMBL/GenBank/DDBJ whole genome shotgun (WGS) entry which is preliminary data.</text>
</comment>
<comment type="subcellular location">
    <subcellularLocation>
        <location evidence="1">Cytoplasm</location>
    </subcellularLocation>
</comment>
<sequence>MFVYSFCNVSVTLNPLIRKAGHLTRSRKSVSPVIILLSSYSSSVHVPKFFFSPLTFSCIHGLDRNHFSTSFSTLFLNPLSSFSTSSIFLYPKKLKNEKSKKKSKDNERHVIKNFIDINEIGKSSKWKRLQREPSKTLAHNREIDERKNGTSNNDMVYRDSNDPSSSVKKMNHQRLERNLNGEEKYKKDNRFNTKSMLTLDLTNEENDQREKALEEKRLMRREKSRQYYEDHYVNVDFKLLENFPAWLKGLSGHRFAPLFKKMRWQEIMTFSDTRLRNMGVISPVRRNMLKAFRNVKEALNKLDDNDPVKMSVTKKGEKKVRPLLKADTIEPFVESRKIKEKIEKGVRSSGRTIDSRELIKKTRGLRNNKDFNSNELVEYLNWHISRDGYDNNEDWSFANEKNFAQSIPLDPSQQQFWHQQFLKVDLNKLEIIENGNLLLVTIYPKLSLVLRFITNELCISLNNATEEVVIPLNQITKFKGPLNQREQISFDPSGGKLDGAQTIIFMPANWVDKNTIVFFGEGIRRLRFDQLRMNNFEKRESGIGSNSLGKEYGKDDGKELYITCSFLTKTFALQVSDSISFQEILNDIQMRYKIEVNPNRITYKNQVNDIITLIDEEDWQAAKWEAKRAKSFTICMYFS</sequence>
<evidence type="ECO:0000313" key="5">
    <source>
        <dbReference type="Proteomes" id="UP000789342"/>
    </source>
</evidence>
<dbReference type="GO" id="GO:0000289">
    <property type="term" value="P:nuclear-transcribed mRNA poly(A) tail shortening"/>
    <property type="evidence" value="ECO:0007669"/>
    <property type="project" value="TreeGrafter"/>
</dbReference>
<dbReference type="InterPro" id="IPR013761">
    <property type="entry name" value="SAM/pointed_sf"/>
</dbReference>
<organism evidence="4 5">
    <name type="scientific">Acaulospora morrowiae</name>
    <dbReference type="NCBI Taxonomy" id="94023"/>
    <lineage>
        <taxon>Eukaryota</taxon>
        <taxon>Fungi</taxon>
        <taxon>Fungi incertae sedis</taxon>
        <taxon>Mucoromycota</taxon>
        <taxon>Glomeromycotina</taxon>
        <taxon>Glomeromycetes</taxon>
        <taxon>Diversisporales</taxon>
        <taxon>Acaulosporaceae</taxon>
        <taxon>Acaulospora</taxon>
    </lineage>
</organism>
<dbReference type="AlphaFoldDB" id="A0A9N9BMN5"/>
<evidence type="ECO:0000313" key="4">
    <source>
        <dbReference type="EMBL" id="CAG8571305.1"/>
    </source>
</evidence>
<feature type="compositionally biased region" description="Basic and acidic residues" evidence="3">
    <location>
        <begin position="129"/>
        <end position="148"/>
    </location>
</feature>
<dbReference type="GO" id="GO:0000932">
    <property type="term" value="C:P-body"/>
    <property type="evidence" value="ECO:0007669"/>
    <property type="project" value="TreeGrafter"/>
</dbReference>
<dbReference type="GO" id="GO:0003729">
    <property type="term" value="F:mRNA binding"/>
    <property type="evidence" value="ECO:0007669"/>
    <property type="project" value="TreeGrafter"/>
</dbReference>
<gene>
    <name evidence="4" type="ORF">AMORRO_LOCUS6483</name>
</gene>
<name>A0A9N9BMN5_9GLOM</name>
<evidence type="ECO:0000256" key="1">
    <source>
        <dbReference type="ARBA" id="ARBA00004496"/>
    </source>
</evidence>
<evidence type="ECO:0000256" key="2">
    <source>
        <dbReference type="ARBA" id="ARBA00022490"/>
    </source>
</evidence>
<dbReference type="PANTHER" id="PTHR12515:SF5">
    <property type="entry name" value="PROTEIN SMAUG"/>
    <property type="match status" value="1"/>
</dbReference>
<dbReference type="InterPro" id="IPR050897">
    <property type="entry name" value="SMAUG/VTS1_RNA-bind"/>
</dbReference>
<keyword evidence="2" id="KW-0963">Cytoplasm</keyword>
<protein>
    <submittedName>
        <fullName evidence="4">2254_t:CDS:1</fullName>
    </submittedName>
</protein>